<evidence type="ECO:0000259" key="1">
    <source>
        <dbReference type="Pfam" id="PF13349"/>
    </source>
</evidence>
<protein>
    <recommendedName>
        <fullName evidence="1">DUF4097 domain-containing protein</fullName>
    </recommendedName>
</protein>
<dbReference type="Pfam" id="PF13349">
    <property type="entry name" value="DUF4097"/>
    <property type="match status" value="1"/>
</dbReference>
<sequence length="301" mass="30241">MTEQPQDLGRQDAWPCSEAAEIEIGIDVGRVRVELNDSATEVRAEIRHDPHGDSPWEQGLTGILNWLGSATGEATGDPGAAAVRAAELSWDAAARRLVVRSTRDLPLRVVPLSVTVWAPAGSRLAVRTGAGDVSVAGRAGWAAVRTGSGSAHLDEVSGSAEVTTGSGRVELGIVGADARIRTGSGGISVASLGGATTIKAGSADVTLGELHGDLTLKTGSGDVVLADAHSGTVDLTTGSGSLRVGVHSGVAAELDLTSGSGKARSDLDVGAVAPTDTPPLRITGRTGSGDILVTRAATVGV</sequence>
<evidence type="ECO:0000313" key="2">
    <source>
        <dbReference type="EMBL" id="GAA4551208.1"/>
    </source>
</evidence>
<comment type="caution">
    <text evidence="2">The sequence shown here is derived from an EMBL/GenBank/DDBJ whole genome shotgun (WGS) entry which is preliminary data.</text>
</comment>
<evidence type="ECO:0000313" key="3">
    <source>
        <dbReference type="Proteomes" id="UP001501598"/>
    </source>
</evidence>
<organism evidence="2 3">
    <name type="scientific">Pseudonocardia xishanensis</name>
    <dbReference type="NCBI Taxonomy" id="630995"/>
    <lineage>
        <taxon>Bacteria</taxon>
        <taxon>Bacillati</taxon>
        <taxon>Actinomycetota</taxon>
        <taxon>Actinomycetes</taxon>
        <taxon>Pseudonocardiales</taxon>
        <taxon>Pseudonocardiaceae</taxon>
        <taxon>Pseudonocardia</taxon>
    </lineage>
</organism>
<dbReference type="InterPro" id="IPR025164">
    <property type="entry name" value="Toastrack_DUF4097"/>
</dbReference>
<dbReference type="PANTHER" id="PTHR34094:SF1">
    <property type="entry name" value="PROTEIN FAM185A"/>
    <property type="match status" value="1"/>
</dbReference>
<feature type="domain" description="DUF4097" evidence="1">
    <location>
        <begin position="123"/>
        <end position="248"/>
    </location>
</feature>
<dbReference type="RefSeq" id="WP_345421293.1">
    <property type="nucleotide sequence ID" value="NZ_BAABGT010000066.1"/>
</dbReference>
<keyword evidence="3" id="KW-1185">Reference proteome</keyword>
<reference evidence="3" key="1">
    <citation type="journal article" date="2019" name="Int. J. Syst. Evol. Microbiol.">
        <title>The Global Catalogue of Microorganisms (GCM) 10K type strain sequencing project: providing services to taxonomists for standard genome sequencing and annotation.</title>
        <authorList>
            <consortium name="The Broad Institute Genomics Platform"/>
            <consortium name="The Broad Institute Genome Sequencing Center for Infectious Disease"/>
            <person name="Wu L."/>
            <person name="Ma J."/>
        </authorList>
    </citation>
    <scope>NUCLEOTIDE SEQUENCE [LARGE SCALE GENOMIC DNA]</scope>
    <source>
        <strain evidence="3">JCM 17906</strain>
    </source>
</reference>
<dbReference type="EMBL" id="BAABGT010000066">
    <property type="protein sequence ID" value="GAA4551208.1"/>
    <property type="molecule type" value="Genomic_DNA"/>
</dbReference>
<gene>
    <name evidence="2" type="ORF">GCM10023175_42580</name>
</gene>
<proteinExistence type="predicted"/>
<dbReference type="Proteomes" id="UP001501598">
    <property type="component" value="Unassembled WGS sequence"/>
</dbReference>
<accession>A0ABP8RX80</accession>
<name>A0ABP8RX80_9PSEU</name>
<dbReference type="PANTHER" id="PTHR34094">
    <property type="match status" value="1"/>
</dbReference>